<dbReference type="InterPro" id="IPR039422">
    <property type="entry name" value="MarR/SlyA-like"/>
</dbReference>
<evidence type="ECO:0000256" key="3">
    <source>
        <dbReference type="ARBA" id="ARBA00023163"/>
    </source>
</evidence>
<evidence type="ECO:0000256" key="1">
    <source>
        <dbReference type="ARBA" id="ARBA00023015"/>
    </source>
</evidence>
<feature type="domain" description="HTH marR-type" evidence="4">
    <location>
        <begin position="7"/>
        <end position="137"/>
    </location>
</feature>
<protein>
    <submittedName>
        <fullName evidence="5">MarR family transcriptional regulator</fullName>
    </submittedName>
</protein>
<dbReference type="EMBL" id="BAAAHG010000066">
    <property type="protein sequence ID" value="GAA0929690.1"/>
    <property type="molecule type" value="Genomic_DNA"/>
</dbReference>
<dbReference type="InterPro" id="IPR023187">
    <property type="entry name" value="Tscrpt_reg_MarR-type_CS"/>
</dbReference>
<dbReference type="InterPro" id="IPR036388">
    <property type="entry name" value="WH-like_DNA-bd_sf"/>
</dbReference>
<dbReference type="SMART" id="SM00347">
    <property type="entry name" value="HTH_MARR"/>
    <property type="match status" value="1"/>
</dbReference>
<dbReference type="InterPro" id="IPR000835">
    <property type="entry name" value="HTH_MarR-typ"/>
</dbReference>
<dbReference type="PROSITE" id="PS01117">
    <property type="entry name" value="HTH_MARR_1"/>
    <property type="match status" value="1"/>
</dbReference>
<comment type="caution">
    <text evidence="5">The sequence shown here is derived from an EMBL/GenBank/DDBJ whole genome shotgun (WGS) entry which is preliminary data.</text>
</comment>
<dbReference type="InterPro" id="IPR036390">
    <property type="entry name" value="WH_DNA-bd_sf"/>
</dbReference>
<dbReference type="RefSeq" id="WP_344054146.1">
    <property type="nucleotide sequence ID" value="NZ_BAAAHG010000066.1"/>
</dbReference>
<dbReference type="Pfam" id="PF01047">
    <property type="entry name" value="MarR"/>
    <property type="match status" value="1"/>
</dbReference>
<reference evidence="6" key="1">
    <citation type="journal article" date="2019" name="Int. J. Syst. Evol. Microbiol.">
        <title>The Global Catalogue of Microorganisms (GCM) 10K type strain sequencing project: providing services to taxonomists for standard genome sequencing and annotation.</title>
        <authorList>
            <consortium name="The Broad Institute Genomics Platform"/>
            <consortium name="The Broad Institute Genome Sequencing Center for Infectious Disease"/>
            <person name="Wu L."/>
            <person name="Ma J."/>
        </authorList>
    </citation>
    <scope>NUCLEOTIDE SEQUENCE [LARGE SCALE GENOMIC DNA]</scope>
    <source>
        <strain evidence="6">JCM 10673</strain>
    </source>
</reference>
<organism evidence="5 6">
    <name type="scientific">Streptomyces thermoalcalitolerans</name>
    <dbReference type="NCBI Taxonomy" id="65605"/>
    <lineage>
        <taxon>Bacteria</taxon>
        <taxon>Bacillati</taxon>
        <taxon>Actinomycetota</taxon>
        <taxon>Actinomycetes</taxon>
        <taxon>Kitasatosporales</taxon>
        <taxon>Streptomycetaceae</taxon>
        <taxon>Streptomyces</taxon>
    </lineage>
</organism>
<dbReference type="Proteomes" id="UP001501005">
    <property type="component" value="Unassembled WGS sequence"/>
</dbReference>
<evidence type="ECO:0000313" key="6">
    <source>
        <dbReference type="Proteomes" id="UP001501005"/>
    </source>
</evidence>
<evidence type="ECO:0000313" key="5">
    <source>
        <dbReference type="EMBL" id="GAA0929690.1"/>
    </source>
</evidence>
<dbReference type="PANTHER" id="PTHR33164:SF57">
    <property type="entry name" value="MARR-FAMILY TRANSCRIPTIONAL REGULATOR"/>
    <property type="match status" value="1"/>
</dbReference>
<dbReference type="PANTHER" id="PTHR33164">
    <property type="entry name" value="TRANSCRIPTIONAL REGULATOR, MARR FAMILY"/>
    <property type="match status" value="1"/>
</dbReference>
<sequence>MAGQAQFEELVRQLGAIGAVKRDLRRILPPDCPAGAAGVLSLLGRRGDMRMSGLAELLSLDMSVISRHVAHLAAHGWIERLPDPADKRSRILRLTPAGTNLLDELYRRATRLLAERLGDWSDDEIGRLIRLLKRLHADFGECRTAPDRHPAPLKPGA</sequence>
<keyword evidence="1" id="KW-0805">Transcription regulation</keyword>
<gene>
    <name evidence="5" type="ORF">GCM10009549_52710</name>
</gene>
<keyword evidence="6" id="KW-1185">Reference proteome</keyword>
<name>A0ABP3ZZY2_9ACTN</name>
<dbReference type="PRINTS" id="PR00598">
    <property type="entry name" value="HTHMARR"/>
</dbReference>
<accession>A0ABP3ZZY2</accession>
<keyword evidence="2" id="KW-0238">DNA-binding</keyword>
<dbReference type="Gene3D" id="1.10.10.10">
    <property type="entry name" value="Winged helix-like DNA-binding domain superfamily/Winged helix DNA-binding domain"/>
    <property type="match status" value="1"/>
</dbReference>
<dbReference type="SUPFAM" id="SSF46785">
    <property type="entry name" value="Winged helix' DNA-binding domain"/>
    <property type="match status" value="1"/>
</dbReference>
<evidence type="ECO:0000256" key="2">
    <source>
        <dbReference type="ARBA" id="ARBA00023125"/>
    </source>
</evidence>
<evidence type="ECO:0000259" key="4">
    <source>
        <dbReference type="PROSITE" id="PS50995"/>
    </source>
</evidence>
<dbReference type="PROSITE" id="PS50995">
    <property type="entry name" value="HTH_MARR_2"/>
    <property type="match status" value="1"/>
</dbReference>
<proteinExistence type="predicted"/>
<keyword evidence="3" id="KW-0804">Transcription</keyword>